<reference evidence="1 2" key="1">
    <citation type="submission" date="2019-01" db="EMBL/GenBank/DDBJ databases">
        <authorList>
            <person name="Sayadi A."/>
        </authorList>
    </citation>
    <scope>NUCLEOTIDE SEQUENCE [LARGE SCALE GENOMIC DNA]</scope>
</reference>
<proteinExistence type="predicted"/>
<dbReference type="AlphaFoldDB" id="A0A653DKI5"/>
<accession>A0A653DKI5</accession>
<dbReference type="OrthoDB" id="6773356at2759"/>
<sequence>QHSLILKPNKSAVILLDRTLLANLLKLKINKVPISFSDSVKNLGFILDYRLRFCDHIALCIQRGYSALKLLYPHRKYLDYDQKSVNFILSQFSYGVPVYSTCIDVDTELRIQRVQNSCVRYIFGIRKYDRVT</sequence>
<evidence type="ECO:0000313" key="2">
    <source>
        <dbReference type="Proteomes" id="UP000410492"/>
    </source>
</evidence>
<dbReference type="Proteomes" id="UP000410492">
    <property type="component" value="Unassembled WGS sequence"/>
</dbReference>
<dbReference type="EMBL" id="CAACVG010012574">
    <property type="protein sequence ID" value="VEN60509.1"/>
    <property type="molecule type" value="Genomic_DNA"/>
</dbReference>
<organism evidence="1 2">
    <name type="scientific">Callosobruchus maculatus</name>
    <name type="common">Southern cowpea weevil</name>
    <name type="synonym">Pulse bruchid</name>
    <dbReference type="NCBI Taxonomy" id="64391"/>
    <lineage>
        <taxon>Eukaryota</taxon>
        <taxon>Metazoa</taxon>
        <taxon>Ecdysozoa</taxon>
        <taxon>Arthropoda</taxon>
        <taxon>Hexapoda</taxon>
        <taxon>Insecta</taxon>
        <taxon>Pterygota</taxon>
        <taxon>Neoptera</taxon>
        <taxon>Endopterygota</taxon>
        <taxon>Coleoptera</taxon>
        <taxon>Polyphaga</taxon>
        <taxon>Cucujiformia</taxon>
        <taxon>Chrysomeloidea</taxon>
        <taxon>Chrysomelidae</taxon>
        <taxon>Bruchinae</taxon>
        <taxon>Bruchini</taxon>
        <taxon>Callosobruchus</taxon>
    </lineage>
</organism>
<protein>
    <recommendedName>
        <fullName evidence="3">Reverse transcriptase domain-containing protein</fullName>
    </recommendedName>
</protein>
<evidence type="ECO:0000313" key="1">
    <source>
        <dbReference type="EMBL" id="VEN60509.1"/>
    </source>
</evidence>
<name>A0A653DKI5_CALMS</name>
<evidence type="ECO:0008006" key="3">
    <source>
        <dbReference type="Google" id="ProtNLM"/>
    </source>
</evidence>
<gene>
    <name evidence="1" type="ORF">CALMAC_LOCUS18183</name>
</gene>
<keyword evidence="2" id="KW-1185">Reference proteome</keyword>
<feature type="non-terminal residue" evidence="1">
    <location>
        <position position="1"/>
    </location>
</feature>